<feature type="region of interest" description="Disordered" evidence="1">
    <location>
        <begin position="67"/>
        <end position="87"/>
    </location>
</feature>
<reference evidence="2 3" key="1">
    <citation type="journal article" date="2024" name="IMA Fungus">
        <title>IMA Genome - F19 : A genome assembly and annotation guide to empower mycologists, including annotated draft genome sequences of Ceratocystis pirilliformis, Diaporthe australafricana, Fusarium ophioides, Paecilomyces lecythidis, and Sporothrix stenoceras.</title>
        <authorList>
            <person name="Aylward J."/>
            <person name="Wilson A.M."/>
            <person name="Visagie C.M."/>
            <person name="Spraker J."/>
            <person name="Barnes I."/>
            <person name="Buitendag C."/>
            <person name="Ceriani C."/>
            <person name="Del Mar Angel L."/>
            <person name="du Plessis D."/>
            <person name="Fuchs T."/>
            <person name="Gasser K."/>
            <person name="Kramer D."/>
            <person name="Li W."/>
            <person name="Munsamy K."/>
            <person name="Piso A."/>
            <person name="Price J.L."/>
            <person name="Sonnekus B."/>
            <person name="Thomas C."/>
            <person name="van der Nest A."/>
            <person name="van Dijk A."/>
            <person name="van Heerden A."/>
            <person name="van Vuuren N."/>
            <person name="Yilmaz N."/>
            <person name="Duong T.A."/>
            <person name="van der Merwe N.A."/>
            <person name="Wingfield M.J."/>
            <person name="Wingfield B.D."/>
        </authorList>
    </citation>
    <scope>NUCLEOTIDE SEQUENCE [LARGE SCALE GENOMIC DNA]</scope>
    <source>
        <strain evidence="2 3">CMW 18167</strain>
    </source>
</reference>
<gene>
    <name evidence="2" type="ORF">Plec18167_003549</name>
</gene>
<comment type="caution">
    <text evidence="2">The sequence shown here is derived from an EMBL/GenBank/DDBJ whole genome shotgun (WGS) entry which is preliminary data.</text>
</comment>
<evidence type="ECO:0000313" key="3">
    <source>
        <dbReference type="Proteomes" id="UP001583193"/>
    </source>
</evidence>
<feature type="region of interest" description="Disordered" evidence="1">
    <location>
        <begin position="159"/>
        <end position="219"/>
    </location>
</feature>
<evidence type="ECO:0000313" key="2">
    <source>
        <dbReference type="EMBL" id="KAL1881008.1"/>
    </source>
</evidence>
<protein>
    <submittedName>
        <fullName evidence="2">Uncharacterized protein</fullName>
    </submittedName>
</protein>
<dbReference type="Proteomes" id="UP001583193">
    <property type="component" value="Unassembled WGS sequence"/>
</dbReference>
<proteinExistence type="predicted"/>
<sequence length="240" mass="27303">MTKIINVFRKDRSQRAPLHARWGDVGITVPTEGSWSQFNNPHKARREQNGYGPGFVPDCPQEDDFSLIGSSSSKSTTKRNHLSTSLSRMRSIAKRKDHITNKRNEKHETHFSYKHIVDPDHMVELAMEYGDGTEIPPILYVHPSKTYYENLAVFQSKTRSTSPQVIPTQAWPRPPWDFIDGDDERSLSTRSSSPESQAHTPPYQQPALPAVSEKKKKNRKSFAPRLAALAMVEDDEDLYG</sequence>
<accession>A0ABR3XZL0</accession>
<name>A0ABR3XZL0_9EURO</name>
<organism evidence="2 3">
    <name type="scientific">Paecilomyces lecythidis</name>
    <dbReference type="NCBI Taxonomy" id="3004212"/>
    <lineage>
        <taxon>Eukaryota</taxon>
        <taxon>Fungi</taxon>
        <taxon>Dikarya</taxon>
        <taxon>Ascomycota</taxon>
        <taxon>Pezizomycotina</taxon>
        <taxon>Eurotiomycetes</taxon>
        <taxon>Eurotiomycetidae</taxon>
        <taxon>Eurotiales</taxon>
        <taxon>Thermoascaceae</taxon>
        <taxon>Paecilomyces</taxon>
    </lineage>
</organism>
<evidence type="ECO:0000256" key="1">
    <source>
        <dbReference type="SAM" id="MobiDB-lite"/>
    </source>
</evidence>
<keyword evidence="3" id="KW-1185">Reference proteome</keyword>
<dbReference type="EMBL" id="JAVDPF010000008">
    <property type="protein sequence ID" value="KAL1881008.1"/>
    <property type="molecule type" value="Genomic_DNA"/>
</dbReference>